<feature type="transmembrane region" description="Helical" evidence="4">
    <location>
        <begin position="318"/>
        <end position="337"/>
    </location>
</feature>
<dbReference type="Pfam" id="PF07690">
    <property type="entry name" value="MFS_1"/>
    <property type="match status" value="2"/>
</dbReference>
<dbReference type="Gene3D" id="1.20.1250.20">
    <property type="entry name" value="MFS general substrate transporter like domains"/>
    <property type="match status" value="2"/>
</dbReference>
<keyword evidence="2 4" id="KW-1133">Transmembrane helix</keyword>
<organism evidence="5 6">
    <name type="scientific">Pseudomonas fluorescens</name>
    <dbReference type="NCBI Taxonomy" id="294"/>
    <lineage>
        <taxon>Bacteria</taxon>
        <taxon>Pseudomonadati</taxon>
        <taxon>Pseudomonadota</taxon>
        <taxon>Gammaproteobacteria</taxon>
        <taxon>Pseudomonadales</taxon>
        <taxon>Pseudomonadaceae</taxon>
        <taxon>Pseudomonas</taxon>
    </lineage>
</organism>
<evidence type="ECO:0000256" key="4">
    <source>
        <dbReference type="SAM" id="Phobius"/>
    </source>
</evidence>
<accession>A0A5E7WK96</accession>
<gene>
    <name evidence="5" type="ORF">PS943_04342</name>
</gene>
<feature type="transmembrane region" description="Helical" evidence="4">
    <location>
        <begin position="100"/>
        <end position="123"/>
    </location>
</feature>
<keyword evidence="3 4" id="KW-0472">Membrane</keyword>
<feature type="transmembrane region" description="Helical" evidence="4">
    <location>
        <begin position="47"/>
        <end position="64"/>
    </location>
</feature>
<feature type="transmembrane region" description="Helical" evidence="4">
    <location>
        <begin position="76"/>
        <end position="94"/>
    </location>
</feature>
<dbReference type="GO" id="GO:0022857">
    <property type="term" value="F:transmembrane transporter activity"/>
    <property type="evidence" value="ECO:0007669"/>
    <property type="project" value="InterPro"/>
</dbReference>
<dbReference type="Proteomes" id="UP000325645">
    <property type="component" value="Unassembled WGS sequence"/>
</dbReference>
<evidence type="ECO:0000313" key="5">
    <source>
        <dbReference type="EMBL" id="VVQ35452.1"/>
    </source>
</evidence>
<dbReference type="AlphaFoldDB" id="A0A5E7WK96"/>
<feature type="transmembrane region" description="Helical" evidence="4">
    <location>
        <begin position="230"/>
        <end position="250"/>
    </location>
</feature>
<reference evidence="5 6" key="1">
    <citation type="submission" date="2019-09" db="EMBL/GenBank/DDBJ databases">
        <authorList>
            <person name="Chandra G."/>
            <person name="Truman W A."/>
        </authorList>
    </citation>
    <scope>NUCLEOTIDE SEQUENCE [LARGE SCALE GENOMIC DNA]</scope>
    <source>
        <strain evidence="5">PS943</strain>
    </source>
</reference>
<evidence type="ECO:0008006" key="7">
    <source>
        <dbReference type="Google" id="ProtNLM"/>
    </source>
</evidence>
<dbReference type="InterPro" id="IPR036259">
    <property type="entry name" value="MFS_trans_sf"/>
</dbReference>
<dbReference type="SUPFAM" id="SSF103473">
    <property type="entry name" value="MFS general substrate transporter"/>
    <property type="match status" value="1"/>
</dbReference>
<dbReference type="InterPro" id="IPR011701">
    <property type="entry name" value="MFS"/>
</dbReference>
<proteinExistence type="predicted"/>
<feature type="transmembrane region" description="Helical" evidence="4">
    <location>
        <begin position="349"/>
        <end position="368"/>
    </location>
</feature>
<evidence type="ECO:0000256" key="2">
    <source>
        <dbReference type="ARBA" id="ARBA00022989"/>
    </source>
</evidence>
<feature type="transmembrane region" description="Helical" evidence="4">
    <location>
        <begin position="135"/>
        <end position="152"/>
    </location>
</feature>
<feature type="transmembrane region" description="Helical" evidence="4">
    <location>
        <begin position="158"/>
        <end position="179"/>
    </location>
</feature>
<dbReference type="RefSeq" id="WP_150658035.1">
    <property type="nucleotide sequence ID" value="NZ_CABVJH010000008.1"/>
</dbReference>
<feature type="transmembrane region" description="Helical" evidence="4">
    <location>
        <begin position="287"/>
        <end position="306"/>
    </location>
</feature>
<evidence type="ECO:0000256" key="1">
    <source>
        <dbReference type="ARBA" id="ARBA00022692"/>
    </source>
</evidence>
<feature type="transmembrane region" description="Helical" evidence="4">
    <location>
        <begin position="199"/>
        <end position="218"/>
    </location>
</feature>
<keyword evidence="1 4" id="KW-0812">Transmembrane</keyword>
<feature type="transmembrane region" description="Helical" evidence="4">
    <location>
        <begin position="262"/>
        <end position="281"/>
    </location>
</feature>
<dbReference type="EMBL" id="CABVJH010000008">
    <property type="protein sequence ID" value="VVQ35452.1"/>
    <property type="molecule type" value="Genomic_DNA"/>
</dbReference>
<evidence type="ECO:0000256" key="3">
    <source>
        <dbReference type="ARBA" id="ARBA00023136"/>
    </source>
</evidence>
<sequence>MSNNRILTTSMLGSIGAFNIAMLPWWAQPLTMDGLMRGMSLDESQSGSLIAIELFLVCIASLIMSLKVSKLPLRSVSVFSAIVVMISNGLSMQYDGTALVGLRAVAGIFEGVLMACATAAIASSRDPDKAYGVQNIGNILFCSAFLAVAPFLENLAGPRSVFLAFSLASLLLLPIIFGLPTKIDVAVANVKFENKASGALVLLVMLVWGTTVAIPWFFLVDIGSRTALSIHQVGLIAGCSGLGGLIGGALATRLGRSVNRRLILAGGLLILSATTFVLVYWVNSVAFIVSVFLFIACLYTLFPYLFGLAADLDPKGGLPAAMGAVYVLTGSTGAFLGGHAVHEFGIESMAWLVAVGAVICYPLLLIVLRKREKQLTPVNAELATH</sequence>
<feature type="transmembrane region" description="Helical" evidence="4">
    <location>
        <begin position="7"/>
        <end position="27"/>
    </location>
</feature>
<name>A0A5E7WK96_PSEFL</name>
<protein>
    <recommendedName>
        <fullName evidence="7">MFS transporter</fullName>
    </recommendedName>
</protein>
<evidence type="ECO:0000313" key="6">
    <source>
        <dbReference type="Proteomes" id="UP000325645"/>
    </source>
</evidence>